<reference evidence="3 4" key="1">
    <citation type="journal article" date="2013" name="Genome Announc.">
        <title>Draft Genome Sequence of Streptomyces viridochromogenes Strain Tu57, Producer of Avilamycin.</title>
        <authorList>
            <person name="Gruning B.A."/>
            <person name="Erxleben A."/>
            <person name="Hahnlein A."/>
            <person name="Gunther S."/>
        </authorList>
    </citation>
    <scope>NUCLEOTIDE SEQUENCE [LARGE SCALE GENOMIC DNA]</scope>
    <source>
        <strain evidence="3 4">Tue57</strain>
    </source>
</reference>
<evidence type="ECO:0000313" key="4">
    <source>
        <dbReference type="Proteomes" id="UP000011205"/>
    </source>
</evidence>
<evidence type="ECO:0000259" key="2">
    <source>
        <dbReference type="Pfam" id="PF01978"/>
    </source>
</evidence>
<dbReference type="InterPro" id="IPR051797">
    <property type="entry name" value="TrmB-like"/>
</dbReference>
<evidence type="ECO:0000256" key="1">
    <source>
        <dbReference type="SAM" id="MobiDB-lite"/>
    </source>
</evidence>
<dbReference type="PATRIC" id="fig|1160705.3.peg.7886"/>
<dbReference type="PANTHER" id="PTHR34293">
    <property type="entry name" value="HTH-TYPE TRANSCRIPTIONAL REGULATOR TRMBL2"/>
    <property type="match status" value="1"/>
</dbReference>
<proteinExistence type="predicted"/>
<dbReference type="Pfam" id="PF01978">
    <property type="entry name" value="TrmB"/>
    <property type="match status" value="1"/>
</dbReference>
<dbReference type="AlphaFoldDB" id="L8P4J7"/>
<evidence type="ECO:0000313" key="3">
    <source>
        <dbReference type="EMBL" id="ELS51048.1"/>
    </source>
</evidence>
<dbReference type="PANTHER" id="PTHR34293:SF1">
    <property type="entry name" value="HTH-TYPE TRANSCRIPTIONAL REGULATOR TRMBL2"/>
    <property type="match status" value="1"/>
</dbReference>
<dbReference type="Proteomes" id="UP000011205">
    <property type="component" value="Unassembled WGS sequence"/>
</dbReference>
<name>L8P4J7_STRVR</name>
<accession>L8P4J7</accession>
<dbReference type="Gene3D" id="1.10.10.10">
    <property type="entry name" value="Winged helix-like DNA-binding domain superfamily/Winged helix DNA-binding domain"/>
    <property type="match status" value="1"/>
</dbReference>
<feature type="domain" description="Transcription regulator TrmB N-terminal" evidence="2">
    <location>
        <begin position="11"/>
        <end position="77"/>
    </location>
</feature>
<dbReference type="InterPro" id="IPR002831">
    <property type="entry name" value="Tscrpt_reg_TrmB_N"/>
</dbReference>
<dbReference type="SUPFAM" id="SSF46785">
    <property type="entry name" value="Winged helix' DNA-binding domain"/>
    <property type="match status" value="1"/>
</dbReference>
<sequence>MDATVKAVEQLTELGFSQYEARAYVGLLGSEPMTGYALAGRTGIPQPKVYETLRRLEDKDAVVRVGDNPARFLAVPADQLLAQVDAGFRARVAESRRSLAELSQEQGNQRAHVLPSLSEWESVAATASGIIRRAAQHVYLSAHADQLTPLGADILDAQDRGVRFDILSFGPSPVTVRNGRTVQHTSTEGVLYRHHQARHLAVVADNHDTLWALAPDGHDWNAAVINDPLFTAVVKGYIRHDLYVQQIYADFPDELRTRYGPGLQHLVQPPNAGEAPLPGRSETRPRTA</sequence>
<gene>
    <name evidence="3" type="ORF">STVIR_7977</name>
</gene>
<feature type="region of interest" description="Disordered" evidence="1">
    <location>
        <begin position="260"/>
        <end position="288"/>
    </location>
</feature>
<organism evidence="3 4">
    <name type="scientific">Streptomyces viridochromogenes Tue57</name>
    <dbReference type="NCBI Taxonomy" id="1160705"/>
    <lineage>
        <taxon>Bacteria</taxon>
        <taxon>Bacillati</taxon>
        <taxon>Actinomycetota</taxon>
        <taxon>Actinomycetes</taxon>
        <taxon>Kitasatosporales</taxon>
        <taxon>Streptomycetaceae</taxon>
        <taxon>Streptomyces</taxon>
    </lineage>
</organism>
<protein>
    <submittedName>
        <fullName evidence="3">Putative transcriptional regulator</fullName>
    </submittedName>
</protein>
<dbReference type="InterPro" id="IPR036388">
    <property type="entry name" value="WH-like_DNA-bd_sf"/>
</dbReference>
<dbReference type="EMBL" id="AMLP01000251">
    <property type="protein sequence ID" value="ELS51048.1"/>
    <property type="molecule type" value="Genomic_DNA"/>
</dbReference>
<comment type="caution">
    <text evidence="3">The sequence shown here is derived from an EMBL/GenBank/DDBJ whole genome shotgun (WGS) entry which is preliminary data.</text>
</comment>
<dbReference type="InterPro" id="IPR036390">
    <property type="entry name" value="WH_DNA-bd_sf"/>
</dbReference>